<dbReference type="CDD" id="cd04301">
    <property type="entry name" value="NAT_SF"/>
    <property type="match status" value="1"/>
</dbReference>
<reference evidence="2 3" key="1">
    <citation type="journal article" date="2016" name="BMC Genomics">
        <title>Genomic analysis of the nitrate-respiring Sphingopyxis granuli (formerly Sphingomonas macrogoltabida) strain TFA.</title>
        <authorList>
            <person name="Garcia-Romero I."/>
            <person name="Perez-Pulido A.J."/>
            <person name="Gonzalez-Flores Y.E."/>
            <person name="Reyes-Ramirez F."/>
            <person name="Santero E."/>
            <person name="Floriano B."/>
        </authorList>
    </citation>
    <scope>NUCLEOTIDE SEQUENCE [LARGE SCALE GENOMIC DNA]</scope>
    <source>
        <strain evidence="2 3">TFA</strain>
    </source>
</reference>
<keyword evidence="2" id="KW-0012">Acyltransferase</keyword>
<dbReference type="Gene3D" id="3.40.630.30">
    <property type="match status" value="1"/>
</dbReference>
<dbReference type="Pfam" id="PF00583">
    <property type="entry name" value="Acetyltransf_1"/>
    <property type="match status" value="1"/>
</dbReference>
<dbReference type="InterPro" id="IPR000182">
    <property type="entry name" value="GNAT_dom"/>
</dbReference>
<dbReference type="GO" id="GO:0102971">
    <property type="term" value="F:phosphinothricin N-acetyltransferase activity"/>
    <property type="evidence" value="ECO:0007669"/>
    <property type="project" value="UniProtKB-EC"/>
</dbReference>
<dbReference type="InterPro" id="IPR050276">
    <property type="entry name" value="MshD_Acetyltransferase"/>
</dbReference>
<dbReference type="EC" id="2.3.1.183" evidence="2"/>
<dbReference type="EMBL" id="CP012199">
    <property type="protein sequence ID" value="AMG74335.1"/>
    <property type="molecule type" value="Genomic_DNA"/>
</dbReference>
<protein>
    <submittedName>
        <fullName evidence="2">GCN5-related N-acetyltransferase</fullName>
        <ecNumber evidence="2">2.3.1.183</ecNumber>
    </submittedName>
</protein>
<proteinExistence type="predicted"/>
<dbReference type="AlphaFoldDB" id="A0AA86L3V5"/>
<dbReference type="KEGG" id="sgi:SGRAN_1958"/>
<dbReference type="PANTHER" id="PTHR43617">
    <property type="entry name" value="L-AMINO ACID N-ACETYLTRANSFERASE"/>
    <property type="match status" value="1"/>
</dbReference>
<dbReference type="PROSITE" id="PS51186">
    <property type="entry name" value="GNAT"/>
    <property type="match status" value="1"/>
</dbReference>
<dbReference type="SUPFAM" id="SSF55729">
    <property type="entry name" value="Acyl-CoA N-acyltransferases (Nat)"/>
    <property type="match status" value="1"/>
</dbReference>
<feature type="domain" description="N-acetyltransferase" evidence="1">
    <location>
        <begin position="5"/>
        <end position="152"/>
    </location>
</feature>
<dbReference type="PANTHER" id="PTHR43617:SF2">
    <property type="entry name" value="UPF0039 PROTEIN SLL0451"/>
    <property type="match status" value="1"/>
</dbReference>
<organism evidence="2 3">
    <name type="scientific">Sphingopyxis granuli</name>
    <dbReference type="NCBI Taxonomy" id="267128"/>
    <lineage>
        <taxon>Bacteria</taxon>
        <taxon>Pseudomonadati</taxon>
        <taxon>Pseudomonadota</taxon>
        <taxon>Alphaproteobacteria</taxon>
        <taxon>Sphingomonadales</taxon>
        <taxon>Sphingomonadaceae</taxon>
        <taxon>Sphingopyxis</taxon>
    </lineage>
</organism>
<name>A0AA86L3V5_9SPHN</name>
<dbReference type="InterPro" id="IPR016181">
    <property type="entry name" value="Acyl_CoA_acyltransferase"/>
</dbReference>
<gene>
    <name evidence="2" type="ORF">SGRAN_1958</name>
</gene>
<evidence type="ECO:0000313" key="2">
    <source>
        <dbReference type="EMBL" id="AMG74335.1"/>
    </source>
</evidence>
<keyword evidence="3" id="KW-1185">Reference proteome</keyword>
<evidence type="ECO:0000313" key="3">
    <source>
        <dbReference type="Proteomes" id="UP000058599"/>
    </source>
</evidence>
<sequence>MTGGTVIRRARPDQVEEIRGLTLRAYAKWIGVTPVKPRPMTADYDAAMRDHRFDCLYRDGTLAGLVETVPQADELLIVNVAIEPGHQGHGLGTRLMRHAETLAAEAGLCATRLYTNKLMAENIALYERLGYRFEKETRHGQIVAVHMVRPLP</sequence>
<accession>A0AA86L3V5</accession>
<dbReference type="RefSeq" id="WP_067183118.1">
    <property type="nucleotide sequence ID" value="NZ_CP012199.1"/>
</dbReference>
<dbReference type="Proteomes" id="UP000058599">
    <property type="component" value="Chromosome"/>
</dbReference>
<evidence type="ECO:0000259" key="1">
    <source>
        <dbReference type="PROSITE" id="PS51186"/>
    </source>
</evidence>
<keyword evidence="2" id="KW-0808">Transferase</keyword>